<reference evidence="2" key="2">
    <citation type="submission" date="2015-06" db="UniProtKB">
        <authorList>
            <consortium name="EnsemblPlants"/>
        </authorList>
    </citation>
    <scope>IDENTIFICATION</scope>
    <source>
        <strain evidence="2">DM1-3 516 R44</strain>
    </source>
</reference>
<organism evidence="2 3">
    <name type="scientific">Solanum tuberosum</name>
    <name type="common">Potato</name>
    <dbReference type="NCBI Taxonomy" id="4113"/>
    <lineage>
        <taxon>Eukaryota</taxon>
        <taxon>Viridiplantae</taxon>
        <taxon>Streptophyta</taxon>
        <taxon>Embryophyta</taxon>
        <taxon>Tracheophyta</taxon>
        <taxon>Spermatophyta</taxon>
        <taxon>Magnoliopsida</taxon>
        <taxon>eudicotyledons</taxon>
        <taxon>Gunneridae</taxon>
        <taxon>Pentapetalae</taxon>
        <taxon>asterids</taxon>
        <taxon>lamiids</taxon>
        <taxon>Solanales</taxon>
        <taxon>Solanaceae</taxon>
        <taxon>Solanoideae</taxon>
        <taxon>Solaneae</taxon>
        <taxon>Solanum</taxon>
    </lineage>
</organism>
<name>M1DB53_SOLTU</name>
<accession>M1DB53</accession>
<protein>
    <submittedName>
        <fullName evidence="2">Uncharacterized protein</fullName>
    </submittedName>
</protein>
<feature type="region of interest" description="Disordered" evidence="1">
    <location>
        <begin position="72"/>
        <end position="103"/>
    </location>
</feature>
<dbReference type="HOGENOM" id="CLU_1505998_0_0_1"/>
<feature type="compositionally biased region" description="Polar residues" evidence="1">
    <location>
        <begin position="72"/>
        <end position="81"/>
    </location>
</feature>
<evidence type="ECO:0000313" key="2">
    <source>
        <dbReference type="EnsemblPlants" id="PGSC0003DMT400086170"/>
    </source>
</evidence>
<evidence type="ECO:0000256" key="1">
    <source>
        <dbReference type="SAM" id="MobiDB-lite"/>
    </source>
</evidence>
<dbReference type="PaxDb" id="4113-PGSC0003DMT400086170"/>
<feature type="compositionally biased region" description="Polar residues" evidence="1">
    <location>
        <begin position="25"/>
        <end position="40"/>
    </location>
</feature>
<dbReference type="EnsemblPlants" id="PGSC0003DMT400086170">
    <property type="protein sequence ID" value="PGSC0003DMT400086170"/>
    <property type="gene ID" value="PGSC0003DMG400035741"/>
</dbReference>
<reference evidence="3" key="1">
    <citation type="journal article" date="2011" name="Nature">
        <title>Genome sequence and analysis of the tuber crop potato.</title>
        <authorList>
            <consortium name="The Potato Genome Sequencing Consortium"/>
        </authorList>
    </citation>
    <scope>NUCLEOTIDE SEQUENCE [LARGE SCALE GENOMIC DNA]</scope>
    <source>
        <strain evidence="3">cv. DM1-3 516 R44</strain>
    </source>
</reference>
<evidence type="ECO:0000313" key="3">
    <source>
        <dbReference type="Proteomes" id="UP000011115"/>
    </source>
</evidence>
<dbReference type="AlphaFoldDB" id="M1DB53"/>
<dbReference type="InParanoid" id="M1DB53"/>
<proteinExistence type="predicted"/>
<dbReference type="Proteomes" id="UP000011115">
    <property type="component" value="Unassembled WGS sequence"/>
</dbReference>
<sequence length="179" mass="20227">MLDGVKKHQKVRNHLKSSEELLLDPTTSEALTSQPSLTTKTSDDEHGEEDIDVHARSRMYLEVDTKSWGRSWKNQGTTTTSKNHETCKFDGKKSGRQSDMERKAETTKRNGCYIYGGFYGYARCPELKSLGAILWEWKENKAQEPGQGSDTMQLGLIGLCGAITKQSERPKEYDAQFVD</sequence>
<dbReference type="Gramene" id="PGSC0003DMT400086170">
    <property type="protein sequence ID" value="PGSC0003DMT400086170"/>
    <property type="gene ID" value="PGSC0003DMG400035741"/>
</dbReference>
<feature type="region of interest" description="Disordered" evidence="1">
    <location>
        <begin position="1"/>
        <end position="52"/>
    </location>
</feature>
<feature type="compositionally biased region" description="Basic and acidic residues" evidence="1">
    <location>
        <begin position="82"/>
        <end position="103"/>
    </location>
</feature>
<keyword evidence="3" id="KW-1185">Reference proteome</keyword>